<feature type="signal peptide" evidence="1">
    <location>
        <begin position="1"/>
        <end position="25"/>
    </location>
</feature>
<sequence>MKRLVCKVFLLTTALLLLLANVASASACIWCSYQPEVPASLRK</sequence>
<proteinExistence type="predicted"/>
<dbReference type="NCBIfam" id="TIGR04223">
    <property type="entry name" value="quorum_AgrD"/>
    <property type="match status" value="1"/>
</dbReference>
<dbReference type="AlphaFoldDB" id="A0A9X4GZI1"/>
<dbReference type="RefSeq" id="WP_277444234.1">
    <property type="nucleotide sequence ID" value="NZ_JAKOAV010000019.1"/>
</dbReference>
<accession>A0A9X4GZI1</accession>
<organism evidence="2 3">
    <name type="scientific">Pelotomaculum isophthalicicum JI</name>
    <dbReference type="NCBI Taxonomy" id="947010"/>
    <lineage>
        <taxon>Bacteria</taxon>
        <taxon>Bacillati</taxon>
        <taxon>Bacillota</taxon>
        <taxon>Clostridia</taxon>
        <taxon>Eubacteriales</taxon>
        <taxon>Desulfotomaculaceae</taxon>
        <taxon>Pelotomaculum</taxon>
    </lineage>
</organism>
<keyword evidence="3" id="KW-1185">Reference proteome</keyword>
<dbReference type="InterPro" id="IPR009229">
    <property type="entry name" value="AgrD"/>
</dbReference>
<dbReference type="PROSITE" id="PS51257">
    <property type="entry name" value="PROKAR_LIPOPROTEIN"/>
    <property type="match status" value="1"/>
</dbReference>
<gene>
    <name evidence="2" type="ORF">L7E55_10750</name>
</gene>
<feature type="chain" id="PRO_5040773034" evidence="1">
    <location>
        <begin position="26"/>
        <end position="43"/>
    </location>
</feature>
<keyword evidence="1" id="KW-0732">Signal</keyword>
<evidence type="ECO:0000313" key="2">
    <source>
        <dbReference type="EMBL" id="MDF9408827.1"/>
    </source>
</evidence>
<protein>
    <submittedName>
        <fullName evidence="2">Cyclic lactone autoinducer peptide</fullName>
    </submittedName>
</protein>
<comment type="caution">
    <text evidence="2">The sequence shown here is derived from an EMBL/GenBank/DDBJ whole genome shotgun (WGS) entry which is preliminary data.</text>
</comment>
<name>A0A9X4GZI1_9FIRM</name>
<evidence type="ECO:0000256" key="1">
    <source>
        <dbReference type="SAM" id="SignalP"/>
    </source>
</evidence>
<evidence type="ECO:0000313" key="3">
    <source>
        <dbReference type="Proteomes" id="UP001154312"/>
    </source>
</evidence>
<dbReference type="EMBL" id="JAKOAV010000019">
    <property type="protein sequence ID" value="MDF9408827.1"/>
    <property type="molecule type" value="Genomic_DNA"/>
</dbReference>
<dbReference type="Proteomes" id="UP001154312">
    <property type="component" value="Unassembled WGS sequence"/>
</dbReference>
<reference evidence="2" key="1">
    <citation type="submission" date="2022-02" db="EMBL/GenBank/DDBJ databases">
        <authorList>
            <person name="Leng L."/>
        </authorList>
    </citation>
    <scope>NUCLEOTIDE SEQUENCE</scope>
    <source>
        <strain evidence="2">JI</strain>
    </source>
</reference>